<dbReference type="AlphaFoldDB" id="A0A6J4QSY6"/>
<dbReference type="SUPFAM" id="SSF51735">
    <property type="entry name" value="NAD(P)-binding Rossmann-fold domains"/>
    <property type="match status" value="1"/>
</dbReference>
<name>A0A6J4QSY6_9ACTN</name>
<protein>
    <submittedName>
        <fullName evidence="2">UDP-glucose 4-epimerase</fullName>
        <ecNumber evidence="2">5.1.3.2</ecNumber>
    </submittedName>
</protein>
<dbReference type="Pfam" id="PF01370">
    <property type="entry name" value="Epimerase"/>
    <property type="match status" value="1"/>
</dbReference>
<keyword evidence="2" id="KW-0413">Isomerase</keyword>
<dbReference type="InterPro" id="IPR036291">
    <property type="entry name" value="NAD(P)-bd_dom_sf"/>
</dbReference>
<sequence>MRDLPAAARVLITGATGFVGSHIAAAFVETGHEVRCSVRPSSDLRWIKDLPVECKTVDFESPKDLEDAVEGVEIVVHAAGITRARRDADYYRINAENTRRLASVAAGAGARRFVLIGSLAARGPDAAAKGGRDRPASAYGHSKLQAEEHLRGFDGRMETVALRPAAVYGPRDVDLLPLFKLAARGWLVRPSGPGPLQPAYAEDVARAALAAAHGEAMGFGPFPVAEPARYSWEEVVAGLEGALGRNVRAARLPTAAFRLAARVAEGTAKVRGSIPVFDERRARDLATHAWTCDPSSTEKALGWRAEVPLYEGLERTARWYRDAGWL</sequence>
<dbReference type="PANTHER" id="PTHR43245:SF55">
    <property type="entry name" value="NAD(P)-BINDING DOMAIN-CONTAINING PROTEIN"/>
    <property type="match status" value="1"/>
</dbReference>
<dbReference type="InterPro" id="IPR050177">
    <property type="entry name" value="Lipid_A_modif_metabolic_enz"/>
</dbReference>
<dbReference type="Gene3D" id="3.40.50.720">
    <property type="entry name" value="NAD(P)-binding Rossmann-like Domain"/>
    <property type="match status" value="1"/>
</dbReference>
<feature type="domain" description="NAD-dependent epimerase/dehydratase" evidence="1">
    <location>
        <begin position="10"/>
        <end position="211"/>
    </location>
</feature>
<dbReference type="InterPro" id="IPR001509">
    <property type="entry name" value="Epimerase_deHydtase"/>
</dbReference>
<dbReference type="PANTHER" id="PTHR43245">
    <property type="entry name" value="BIFUNCTIONAL POLYMYXIN RESISTANCE PROTEIN ARNA"/>
    <property type="match status" value="1"/>
</dbReference>
<accession>A0A6J4QSY6</accession>
<dbReference type="GO" id="GO:0003978">
    <property type="term" value="F:UDP-glucose 4-epimerase activity"/>
    <property type="evidence" value="ECO:0007669"/>
    <property type="project" value="UniProtKB-EC"/>
</dbReference>
<dbReference type="EC" id="5.1.3.2" evidence="2"/>
<evidence type="ECO:0000313" key="2">
    <source>
        <dbReference type="EMBL" id="CAA9446467.1"/>
    </source>
</evidence>
<gene>
    <name evidence="2" type="ORF">AVDCRST_MAG37-1875</name>
</gene>
<dbReference type="EMBL" id="CADCVD010000088">
    <property type="protein sequence ID" value="CAA9446467.1"/>
    <property type="molecule type" value="Genomic_DNA"/>
</dbReference>
<proteinExistence type="predicted"/>
<organism evidence="2">
    <name type="scientific">uncultured Rubrobacteraceae bacterium</name>
    <dbReference type="NCBI Taxonomy" id="349277"/>
    <lineage>
        <taxon>Bacteria</taxon>
        <taxon>Bacillati</taxon>
        <taxon>Actinomycetota</taxon>
        <taxon>Rubrobacteria</taxon>
        <taxon>Rubrobacterales</taxon>
        <taxon>Rubrobacteraceae</taxon>
        <taxon>environmental samples</taxon>
    </lineage>
</organism>
<reference evidence="2" key="1">
    <citation type="submission" date="2020-02" db="EMBL/GenBank/DDBJ databases">
        <authorList>
            <person name="Meier V. D."/>
        </authorList>
    </citation>
    <scope>NUCLEOTIDE SEQUENCE</scope>
    <source>
        <strain evidence="2">AVDCRST_MAG37</strain>
    </source>
</reference>
<evidence type="ECO:0000259" key="1">
    <source>
        <dbReference type="Pfam" id="PF01370"/>
    </source>
</evidence>